<dbReference type="InterPro" id="IPR045851">
    <property type="entry name" value="AMP-bd_C_sf"/>
</dbReference>
<dbReference type="SUPFAM" id="SSF56801">
    <property type="entry name" value="Acetyl-CoA synthetase-like"/>
    <property type="match status" value="3"/>
</dbReference>
<dbReference type="InterPro" id="IPR000873">
    <property type="entry name" value="AMP-dep_synth/lig_dom"/>
</dbReference>
<keyword evidence="3" id="KW-0597">Phosphoprotein</keyword>
<dbReference type="Gene3D" id="2.30.38.10">
    <property type="entry name" value="Luciferase, Domain 3"/>
    <property type="match status" value="3"/>
</dbReference>
<reference evidence="5 6" key="1">
    <citation type="submission" date="2023-02" db="EMBL/GenBank/DDBJ databases">
        <title>Dictyobacter halimunensis sp. nov., a new member of the class Ktedonobacteria from forest soil in a geothermal area.</title>
        <authorList>
            <person name="Rachmania M.K."/>
            <person name="Ningsih F."/>
            <person name="Sakai Y."/>
            <person name="Yabe S."/>
            <person name="Yokota A."/>
            <person name="Sjamsuridzal W."/>
        </authorList>
    </citation>
    <scope>NUCLEOTIDE SEQUENCE [LARGE SCALE GENOMIC DNA]</scope>
    <source>
        <strain evidence="5 6">S3.2.2.5</strain>
    </source>
</reference>
<dbReference type="Gene3D" id="3.40.50.980">
    <property type="match status" value="6"/>
</dbReference>
<dbReference type="NCBIfam" id="NF003417">
    <property type="entry name" value="PRK04813.1"/>
    <property type="match status" value="3"/>
</dbReference>
<organism evidence="5 6">
    <name type="scientific">Dictyobacter halimunensis</name>
    <dbReference type="NCBI Taxonomy" id="3026934"/>
    <lineage>
        <taxon>Bacteria</taxon>
        <taxon>Bacillati</taxon>
        <taxon>Chloroflexota</taxon>
        <taxon>Ktedonobacteria</taxon>
        <taxon>Ktedonobacterales</taxon>
        <taxon>Dictyobacteraceae</taxon>
        <taxon>Dictyobacter</taxon>
    </lineage>
</organism>
<evidence type="ECO:0000313" key="5">
    <source>
        <dbReference type="EMBL" id="GLV53937.1"/>
    </source>
</evidence>
<dbReference type="PROSITE" id="PS00012">
    <property type="entry name" value="PHOSPHOPANTETHEINE"/>
    <property type="match status" value="3"/>
</dbReference>
<evidence type="ECO:0000313" key="6">
    <source>
        <dbReference type="Proteomes" id="UP001344906"/>
    </source>
</evidence>
<evidence type="ECO:0000256" key="3">
    <source>
        <dbReference type="ARBA" id="ARBA00022553"/>
    </source>
</evidence>
<dbReference type="SMART" id="SM00823">
    <property type="entry name" value="PKS_PP"/>
    <property type="match status" value="3"/>
</dbReference>
<gene>
    <name evidence="5" type="ORF">KDH_07880</name>
</gene>
<dbReference type="EMBL" id="BSRI01000001">
    <property type="protein sequence ID" value="GLV53937.1"/>
    <property type="molecule type" value="Genomic_DNA"/>
</dbReference>
<sequence length="3207" mass="357093">MTYSLARKKHVQKTIEGYRLSPQQHYLWGAQQGNRFYAQAVVELTGNLVSERLKLACEQVLLRHEIFRTTFVVLSGTSMPLQVVQEQALYDWKMTDLRDLAVAEREVVLEELVQQEREHVFDLEHGPLALLHYVSLEAHNALLIMTLPALNADQATLQQFVKEVAQAYDAPASIPNDDEELVQYLQVSEWQNELLQDEEGEAGRAYWQKQRASAFADLSLPGERKALAARGSSSIPQIYQQAVSPALYAQVQHFSAIQQSTVEQSLLTAWIVLLWRLSGKSEVQLGLAMNGRIYDELTEVAGPVTQFVPFASRLYDRQSFLDALAATQATRNEVDEMQQYFEYEPGNVAVPFSFVSVVLPTASQLADGSIAMRTSSIHSAPTKIKLSVIEHDKKLALQWQYDAISFSQETIERLAAQYLTLLERAVQAPQTLIGVLPILSEAEREQLLETWNATASEYPAQTGVARLFELQAECTPDAIAVRDAEQQLTYASVNARANQLARFLRARGVGAETLVGICLPRNCEMVVSILAILKAGGAYLPLDPTYPQERLHFIIEDAQAVLLLTTGDLSALLPQVTPMILLEEHGEVISSSASTNLALETQPGNLAYVIYTSGSTGKPKGAMITLQGLTNYLCWARQFYAVESGSGAPVHSSLAFDLTVTSLFLPLLSGRGVTLVPEAQNIEALAAVMKQGHNYSLIKITPAHLEMLNQVLRPEEFAASTRALVIGGEALLAEQLLPWRDFAPQTRLINEYGPTETVVGCCIYDAPLSADLPSAVPIGTPIANTWLYVLDECLQPLPAGMPGELYIGGDGVARGYLNRPGLTAERFIPDAFSGRSGARLYKTGDVVRYRGDGVLEYIGRIDHQVKIRGFRIELGEIEVLLSQFPAVRENVVVVREDRAGDKQLVAYVVARATEPLALPALKAFLQQQLPAYMVPVHIVVLDALPLTSNGKINRHALPEPGSVEGQEQGSYAAPRTPIEQLIADIWGKVLHRQRVPLYDNFFEIGGHSLLATQLVARMRAALHIEMNLNVLFDKPVIAQLAHYVEGALRQAHGTALQPLVPVAATERVQLSFAQQRLWFLQQLEPESTAYTIPLVLRLKGTLNVSALEQSLREIVRRHEVLRTVFVDQSGQPLPQVQDLSAFQVRHVDLASTEAEEVEACLLRFLQAEMLIPFDIEHELLIRSAIIRCAAEEYVLFVNVHHLAWDGWSTSVFLGELNALYTAYHKGLASPLAELAVQYGDFAVWQRNWLQGEVLERQLAYWQQQLASAPALDLPTDFTRPAVQSYRGARKKLVIPAELGRDLELLSQREGVTLFMTLLAAFQVLLSRYAGQTDISVGTPIANRTSTEVEALLGFFVNTLVLRSDLSGNPAFTQLLQRVRQVALDAYSHQDLPFEKLVEVLQPERDPSRSPLFQVLFSLQNVDQGEQEQLLDLAVDTVQLAHETTKFDLSLIASQDDSALVCWFEYNTDLFKDQTIERLQQHWLTLLASIVASPSSALADLSLLPEQEQQMLLDTWSGVATDYPRDVSIAQLFHEQVRTRPHAIAVKWQDVELTYAELNAHANQVAHALRAHGVRDEDLVGVYTERTPALIVGMLGILKAGAAYLPLDPTYPQERLALLIDDARTKLVLSSSDLAGRLDFSARLETAPTVLTLRECLVPDYSSENPGIAVAAHQLAYVVYTSGSTGKPKGVAVPQRGVVRLVKNTTYLPFSVQETFLQLSATSFDASTLEIWGSLLNGARLVLPPVAKPSLAELAQIVRSERVSVLWLTAGLFHQMVDEHVEELAQVKYILAGGDVLSVPHVQRLLRHAPDSVVINGYGPTENTTFTTCYPMQQGDEPGDTVPIGYPIANTRIYVLDEHLRPAPTGVIGELYTGGDGLARGYLHHPELTAERFIPDPFAQEAGGRLYRTGDLVRYREDGRLEFVGRRDFQVKIRGFRIEPGEVEAVLAQHPAVGDHIVVTQTRERDKVLVAYVVPRQDASVTSAELKAFLRETLPEYMLPSHIIFLERLPLTANGKVDRRALPAIETEQASAITTEAAPRNPLQELLLEIWQQILGRQQIGIHDNFFEVGGHSLLATRLASRIRKLLNIDIALRVLFEAPTIALLSQHLQEQDQLQAAAPVIEATPHDLAPLSFAQQRLWFLEQLEPGNIAYNIPLALHLRGALNVSALQRTIHEVVRRHESLRTRFVIIDGEAHQQIDPCTSFVFSLEPVEQDQSVQDLIEQEAQQPFDLEQGPLFRARLLQISAQEAIFLLTLHHSIADGWSLNILISEISQLYTAYVNGKPSPLATLPLQYADYALWQRQWLQGEVLDAQLAYWKEQLAGAEPLALLTDHPRPAVQTHRGACLRYELSSELSQRLKQLGQSEGTTLFMTLLAAWQVLLSRYSGQEDISVGTPIANRTQEQVEGLIGFFVNTLVLRSDLSGNPDFREVLHRVREVALQAYAHQDVPFEKLVEALQPERDRSRSPLFQALFGVQHVAPNTLTLPGLEVELPGSEATTAKFELSLTVVDTTQNLLCEFEYNSDLFEAETIERLAGHWQRLLSALVSQPETPIQEISFLCAQEQQQLLVDWNEPRQTFSVSETLVQSFERQVKAHPKAIAVADERDALSYAQLNARANQLAHALRRQGVGPNQLVGLCVDRSVHTLVGLLGILKAGGAYLPLDPSYPADRLRFMLEDARVARIVSEQAQSQLFADQPELQLFLLDEPEASITQEPMHNPEPVNGPRDLAYVIYTSGSTGQPKGVCISHANVQRLFAATQHWFRFNERDVWTLFHSYAFDFSVWEIWGALLHGGKLVVVSYETSRTPEAFYLLLLREQVTVLNQTPSAFEQLQQVDASYEPEINSALALRYVIFGGEALELERLRLWLQRHGDEQPQLINMYGITETTVHVTYRRIRWEDVEQGRGSLIGCAMPDLQLYVLGERLQPVPVGVAGQLYVGGAGLASGYLHREALTAQRFIQSPFGGPGERLYQTGDLVRYRGAGELEYLGRIDQQVKIRGFRIELGEIESQLRKLPGIRGCTVQVAADGRGGKRLVGYLVQEEESNWETGALRRQLQTVLPDYMLPSLFISLSELPLTANGKLDRRALPTPEQAASQGARELVAPRDAVEEIVADLWKEILGLEMISIYDNFFEIGGHSLLATQLLSHLRQMLQIDVPLRDLFEKPVLADFAAHLQSFDVDEDDAEATAMLAEIEQLSEQEVAQYFLEKNA</sequence>
<evidence type="ECO:0000259" key="4">
    <source>
        <dbReference type="PROSITE" id="PS50075"/>
    </source>
</evidence>
<dbReference type="InterPro" id="IPR023213">
    <property type="entry name" value="CAT-like_dom_sf"/>
</dbReference>
<comment type="cofactor">
    <cofactor evidence="1">
        <name>pantetheine 4'-phosphate</name>
        <dbReference type="ChEBI" id="CHEBI:47942"/>
    </cofactor>
</comment>
<evidence type="ECO:0000256" key="2">
    <source>
        <dbReference type="ARBA" id="ARBA00022450"/>
    </source>
</evidence>
<dbReference type="InterPro" id="IPR010071">
    <property type="entry name" value="AA_adenyl_dom"/>
</dbReference>
<dbReference type="InterPro" id="IPR006162">
    <property type="entry name" value="Ppantetheine_attach_site"/>
</dbReference>
<dbReference type="PROSITE" id="PS50075">
    <property type="entry name" value="CARRIER"/>
    <property type="match status" value="3"/>
</dbReference>
<dbReference type="InterPro" id="IPR020806">
    <property type="entry name" value="PKS_PP-bd"/>
</dbReference>
<comment type="caution">
    <text evidence="5">The sequence shown here is derived from an EMBL/GenBank/DDBJ whole genome shotgun (WGS) entry which is preliminary data.</text>
</comment>
<dbReference type="Pfam" id="PF13193">
    <property type="entry name" value="AMP-binding_C"/>
    <property type="match status" value="3"/>
</dbReference>
<dbReference type="SUPFAM" id="SSF52777">
    <property type="entry name" value="CoA-dependent acyltransferases"/>
    <property type="match status" value="6"/>
</dbReference>
<feature type="domain" description="Carrier" evidence="4">
    <location>
        <begin position="973"/>
        <end position="1048"/>
    </location>
</feature>
<dbReference type="CDD" id="cd17643">
    <property type="entry name" value="A_NRPS_Cytc1-like"/>
    <property type="match status" value="1"/>
</dbReference>
<protein>
    <recommendedName>
        <fullName evidence="4">Carrier domain-containing protein</fullName>
    </recommendedName>
</protein>
<dbReference type="Pfam" id="PF00668">
    <property type="entry name" value="Condensation"/>
    <property type="match status" value="3"/>
</dbReference>
<evidence type="ECO:0000256" key="1">
    <source>
        <dbReference type="ARBA" id="ARBA00001957"/>
    </source>
</evidence>
<dbReference type="Gene3D" id="1.10.1200.10">
    <property type="entry name" value="ACP-like"/>
    <property type="match status" value="3"/>
</dbReference>
<dbReference type="InterPro" id="IPR020845">
    <property type="entry name" value="AMP-binding_CS"/>
</dbReference>
<name>A0ABQ6FIH4_9CHLR</name>
<dbReference type="CDD" id="cd12117">
    <property type="entry name" value="A_NRPS_Srf_like"/>
    <property type="match status" value="1"/>
</dbReference>
<dbReference type="Proteomes" id="UP001344906">
    <property type="component" value="Unassembled WGS sequence"/>
</dbReference>
<dbReference type="InterPro" id="IPR025110">
    <property type="entry name" value="AMP-bd_C"/>
</dbReference>
<dbReference type="InterPro" id="IPR001242">
    <property type="entry name" value="Condensation_dom"/>
</dbReference>
<dbReference type="PANTHER" id="PTHR45527">
    <property type="entry name" value="NONRIBOSOMAL PEPTIDE SYNTHETASE"/>
    <property type="match status" value="1"/>
</dbReference>
<dbReference type="PANTHER" id="PTHR45527:SF14">
    <property type="entry name" value="PLIPASTATIN SYNTHASE SUBUNIT B"/>
    <property type="match status" value="1"/>
</dbReference>
<dbReference type="InterPro" id="IPR009081">
    <property type="entry name" value="PP-bd_ACP"/>
</dbReference>
<dbReference type="CDD" id="cd05930">
    <property type="entry name" value="A_NRPS"/>
    <property type="match status" value="1"/>
</dbReference>
<dbReference type="Gene3D" id="3.30.300.30">
    <property type="match status" value="3"/>
</dbReference>
<dbReference type="PROSITE" id="PS00455">
    <property type="entry name" value="AMP_BINDING"/>
    <property type="match status" value="3"/>
</dbReference>
<proteinExistence type="predicted"/>
<dbReference type="Gene3D" id="3.30.559.10">
    <property type="entry name" value="Chloramphenicol acetyltransferase-like domain"/>
    <property type="match status" value="3"/>
</dbReference>
<feature type="domain" description="Carrier" evidence="4">
    <location>
        <begin position="3100"/>
        <end position="3175"/>
    </location>
</feature>
<dbReference type="SUPFAM" id="SSF47336">
    <property type="entry name" value="ACP-like"/>
    <property type="match status" value="3"/>
</dbReference>
<dbReference type="InterPro" id="IPR036736">
    <property type="entry name" value="ACP-like_sf"/>
</dbReference>
<dbReference type="Pfam" id="PF00550">
    <property type="entry name" value="PP-binding"/>
    <property type="match status" value="3"/>
</dbReference>
<keyword evidence="2" id="KW-0596">Phosphopantetheine</keyword>
<feature type="domain" description="Carrier" evidence="4">
    <location>
        <begin position="2037"/>
        <end position="2112"/>
    </location>
</feature>
<dbReference type="Gene3D" id="3.30.559.30">
    <property type="entry name" value="Nonribosomal peptide synthetase, condensation domain"/>
    <property type="match status" value="3"/>
</dbReference>
<keyword evidence="6" id="KW-1185">Reference proteome</keyword>
<dbReference type="Pfam" id="PF00501">
    <property type="entry name" value="AMP-binding"/>
    <property type="match status" value="3"/>
</dbReference>
<dbReference type="NCBIfam" id="TIGR01733">
    <property type="entry name" value="AA-adenyl-dom"/>
    <property type="match status" value="3"/>
</dbReference>
<accession>A0ABQ6FIH4</accession>
<dbReference type="CDD" id="cd19531">
    <property type="entry name" value="LCL_NRPS-like"/>
    <property type="match status" value="2"/>
</dbReference>